<dbReference type="EMBL" id="FNRJ01000019">
    <property type="protein sequence ID" value="SEB11588.1"/>
    <property type="molecule type" value="Genomic_DNA"/>
</dbReference>
<gene>
    <name evidence="1" type="ORF">SAMN02745729_1193</name>
</gene>
<sequence length="50" mass="5435">MIVGSSYNPLIHGITSASYGQTESGKLCRSGHIIKCRKGVVCQREHPYTA</sequence>
<organism evidence="1 2">
    <name type="scientific">Marinobacterium iners DSM 11526</name>
    <dbReference type="NCBI Taxonomy" id="1122198"/>
    <lineage>
        <taxon>Bacteria</taxon>
        <taxon>Pseudomonadati</taxon>
        <taxon>Pseudomonadota</taxon>
        <taxon>Gammaproteobacteria</taxon>
        <taxon>Oceanospirillales</taxon>
        <taxon>Oceanospirillaceae</taxon>
        <taxon>Marinobacterium</taxon>
    </lineage>
</organism>
<reference evidence="2" key="1">
    <citation type="submission" date="2016-10" db="EMBL/GenBank/DDBJ databases">
        <authorList>
            <person name="Varghese N."/>
            <person name="Submissions S."/>
        </authorList>
    </citation>
    <scope>NUCLEOTIDE SEQUENCE [LARGE SCALE GENOMIC DNA]</scope>
    <source>
        <strain evidence="2">DSM 11526</strain>
    </source>
</reference>
<dbReference type="AlphaFoldDB" id="A0A1H4GRX4"/>
<protein>
    <submittedName>
        <fullName evidence="1">Uncharacterized protein</fullName>
    </submittedName>
</protein>
<keyword evidence="2" id="KW-1185">Reference proteome</keyword>
<evidence type="ECO:0000313" key="2">
    <source>
        <dbReference type="Proteomes" id="UP000242469"/>
    </source>
</evidence>
<dbReference type="Proteomes" id="UP000242469">
    <property type="component" value="Unassembled WGS sequence"/>
</dbReference>
<dbReference type="STRING" id="1122198.SAMN02745729_1193"/>
<proteinExistence type="predicted"/>
<accession>A0A1H4GRX4</accession>
<name>A0A1H4GRX4_9GAMM</name>
<evidence type="ECO:0000313" key="1">
    <source>
        <dbReference type="EMBL" id="SEB11588.1"/>
    </source>
</evidence>